<dbReference type="Pfam" id="PF18758">
    <property type="entry name" value="KDZ"/>
    <property type="match status" value="1"/>
</dbReference>
<protein>
    <submittedName>
        <fullName evidence="1">Uncharacterized protein</fullName>
    </submittedName>
</protein>
<organism evidence="2">
    <name type="scientific">Serpula lacrymans var. lacrymans (strain S7.3)</name>
    <name type="common">Dry rot fungus</name>
    <dbReference type="NCBI Taxonomy" id="936435"/>
    <lineage>
        <taxon>Eukaryota</taxon>
        <taxon>Fungi</taxon>
        <taxon>Dikarya</taxon>
        <taxon>Basidiomycota</taxon>
        <taxon>Agaricomycotina</taxon>
        <taxon>Agaricomycetes</taxon>
        <taxon>Agaricomycetidae</taxon>
        <taxon>Boletales</taxon>
        <taxon>Coniophorineae</taxon>
        <taxon>Serpulaceae</taxon>
        <taxon>Serpula</taxon>
    </lineage>
</organism>
<dbReference type="PANTHER" id="PTHR33096:SF1">
    <property type="entry name" value="CXC1-LIKE CYSTEINE CLUSTER ASSOCIATED WITH KDZ TRANSPOSASES DOMAIN-CONTAINING PROTEIN"/>
    <property type="match status" value="1"/>
</dbReference>
<dbReference type="EMBL" id="GL945474">
    <property type="protein sequence ID" value="EGO04497.1"/>
    <property type="molecule type" value="Genomic_DNA"/>
</dbReference>
<feature type="non-terminal residue" evidence="1">
    <location>
        <position position="1"/>
    </location>
</feature>
<dbReference type="AlphaFoldDB" id="F8PHG5"/>
<dbReference type="InParanoid" id="F8PHG5"/>
<dbReference type="Proteomes" id="UP000008063">
    <property type="component" value="Unassembled WGS sequence"/>
</dbReference>
<accession>F8PHG5</accession>
<dbReference type="HOGENOM" id="CLU_091791_0_0_1"/>
<dbReference type="PANTHER" id="PTHR33096">
    <property type="entry name" value="CXC2 DOMAIN-CONTAINING PROTEIN"/>
    <property type="match status" value="1"/>
</dbReference>
<dbReference type="InterPro" id="IPR040521">
    <property type="entry name" value="KDZ"/>
</dbReference>
<reference evidence="2" key="1">
    <citation type="journal article" date="2011" name="Science">
        <title>The plant cell wall-decomposing machinery underlies the functional diversity of forest fungi.</title>
        <authorList>
            <person name="Eastwood D.C."/>
            <person name="Floudas D."/>
            <person name="Binder M."/>
            <person name="Majcherczyk A."/>
            <person name="Schneider P."/>
            <person name="Aerts A."/>
            <person name="Asiegbu F.O."/>
            <person name="Baker S.E."/>
            <person name="Barry K."/>
            <person name="Bendiksby M."/>
            <person name="Blumentritt M."/>
            <person name="Coutinho P.M."/>
            <person name="Cullen D."/>
            <person name="de Vries R.P."/>
            <person name="Gathman A."/>
            <person name="Goodell B."/>
            <person name="Henrissat B."/>
            <person name="Ihrmark K."/>
            <person name="Kauserud H."/>
            <person name="Kohler A."/>
            <person name="LaButti K."/>
            <person name="Lapidus A."/>
            <person name="Lavin J.L."/>
            <person name="Lee Y.-H."/>
            <person name="Lindquist E."/>
            <person name="Lilly W."/>
            <person name="Lucas S."/>
            <person name="Morin E."/>
            <person name="Murat C."/>
            <person name="Oguiza J.A."/>
            <person name="Park J."/>
            <person name="Pisabarro A.G."/>
            <person name="Riley R."/>
            <person name="Rosling A."/>
            <person name="Salamov A."/>
            <person name="Schmidt O."/>
            <person name="Schmutz J."/>
            <person name="Skrede I."/>
            <person name="Stenlid J."/>
            <person name="Wiebenga A."/>
            <person name="Xie X."/>
            <person name="Kuees U."/>
            <person name="Hibbett D.S."/>
            <person name="Hoffmeister D."/>
            <person name="Hoegberg N."/>
            <person name="Martin F."/>
            <person name="Grigoriev I.V."/>
            <person name="Watkinson S.C."/>
        </authorList>
    </citation>
    <scope>NUCLEOTIDE SEQUENCE [LARGE SCALE GENOMIC DNA]</scope>
    <source>
        <strain evidence="2">strain S7.3</strain>
    </source>
</reference>
<sequence>KKMFSIFDETGIFIATCCHRIILSSDSDTFIRAKYPLAIIHKLLSVYSKNGGCAYDIGCAFSTTLQNSSLGLRARDHNLRMMVGVFHGHTHNRKCQLDWHSLYIEGTGHSQGKGCEHVFSSSNDLTRCYDNTISRHLLSFYSPL</sequence>
<gene>
    <name evidence="1" type="ORF">SERLA73DRAFT_44410</name>
</gene>
<evidence type="ECO:0000313" key="2">
    <source>
        <dbReference type="Proteomes" id="UP000008063"/>
    </source>
</evidence>
<name>F8PHG5_SERL3</name>
<keyword evidence="2" id="KW-1185">Reference proteome</keyword>
<dbReference type="OrthoDB" id="3251205at2759"/>
<evidence type="ECO:0000313" key="1">
    <source>
        <dbReference type="EMBL" id="EGO04497.1"/>
    </source>
</evidence>
<proteinExistence type="predicted"/>